<organism evidence="4 5">
    <name type="scientific">Prymnesium parvum</name>
    <name type="common">Toxic golden alga</name>
    <dbReference type="NCBI Taxonomy" id="97485"/>
    <lineage>
        <taxon>Eukaryota</taxon>
        <taxon>Haptista</taxon>
        <taxon>Haptophyta</taxon>
        <taxon>Prymnesiophyceae</taxon>
        <taxon>Prymnesiales</taxon>
        <taxon>Prymnesiaceae</taxon>
        <taxon>Prymnesium</taxon>
    </lineage>
</organism>
<feature type="domain" description="C2" evidence="3">
    <location>
        <begin position="158"/>
        <end position="308"/>
    </location>
</feature>
<feature type="region of interest" description="Disordered" evidence="1">
    <location>
        <begin position="703"/>
        <end position="818"/>
    </location>
</feature>
<sequence length="1243" mass="135045">MWLARKLGFASTHVGPGSSDEANSHGLHLDVHFWGGVYGVANGHVELALGGISLFTSAEAPGLDGYTIIFHQTAVFDSSADGRLVLTARRPTPSDPDASVEIQLNLYGVLAYQDSRDLELDLQPLAGQLHITVGWKSVATPPLYRLMTANPATITTLASPDLTASRSPDRAKPPLLDARGTLTVHVLSANGLLMGDSETNTSDPYVVLELVSGSAAEGEKPRKASTRVVRRTVEPRWDERIVFEDVAQRELWDGVLRLKLFDDEAGRNEERVKRGETVVVDEEVDDFLGGLDVPLSAFVGAQPRHKHSQDYHLSLPEPFTGTVHFSALFRLPAAEAVSSIAPRRLQYEQRGATPGERGTPQCSSPAATNGLRAVYEPPGATPWLPPDPERLPPPKKIDWAMEASHAGAGVGVLPAISSSSDAATGELTSIRLPACRGNREEQSSRPTESPAESTLLGRRVKRQVLDTTSQQQDGCERLPPTDRHSEEKRSSLPLMLKGKWISRLSLWIPAVACCVVFLASLIYALVVGFPWVFSGDAHGVHPPNYPPAPPQPPHPPFPPPSPPMSPMPPMPPPTSPPPPAPPSPPPFPPPFPPPPHFPRPRPPPPPDVHMTPTSVTVGAKNDFTFTGAGVHDGDTLIFLPAGTADCQGSVAYANAYKLSSNAVKGVRFAKQQLYKLCLSHIEMPSLDSDYTFLHDLFVKAVNAPSPPPTRPSPSPPPTPPHPPPQPAPPSPSPNPLFPPPSPSPLLPPSPSPCPSNPPPSLPTPCSPPLLPPSLPRPPGPPPPLPPPYSPPFAPPHVPPPHGPTPPTQPPIAPPFPPAPPHFPELVERETFLSVEALIVLLLVLCCGRPCMIYFRNNTMSVSCCLELFGIVSNGLGNLCSLCQASIASVFCTCCCCRHSSKSFGYAELPERVENALEGKRAQGVNKCTAPREADEKERVGESLQQTEHGKLVEEQPRSQEQLPFDALYVPADVPAARPPMCRAKTAPVNVIPPLVSRLDLSEEARMESITRIEKITKEELWSEEVRPEGQRPRPLAPRTEPSRKVADQASKTSPKLADGLLARPTAKTIACALARHHKANDPRRIESYDEMSIFRDEKNVNDLRLQVYRQLWPKELADQLLIEAEEKQTESPEKPDWYVTPYHLRFPDEAEIAARKAAAAEKEALESTREMPSNRDGRKSARRDSPRSVPPFSHRSAKERCLNSERSTGNDTRRTAKVSSRALASERSAGNETKRSVKLSLSC</sequence>
<keyword evidence="2" id="KW-0812">Transmembrane</keyword>
<name>A0AB34JK00_PRYPA</name>
<dbReference type="EMBL" id="JBGBPQ010000007">
    <property type="protein sequence ID" value="KAL1521915.1"/>
    <property type="molecule type" value="Genomic_DNA"/>
</dbReference>
<evidence type="ECO:0000256" key="1">
    <source>
        <dbReference type="SAM" id="MobiDB-lite"/>
    </source>
</evidence>
<dbReference type="PANTHER" id="PTHR48125:SF12">
    <property type="entry name" value="AT HOOK TRANSCRIPTION FACTOR FAMILY-RELATED"/>
    <property type="match status" value="1"/>
</dbReference>
<evidence type="ECO:0000259" key="3">
    <source>
        <dbReference type="PROSITE" id="PS50004"/>
    </source>
</evidence>
<dbReference type="InterPro" id="IPR000008">
    <property type="entry name" value="C2_dom"/>
</dbReference>
<keyword evidence="5" id="KW-1185">Reference proteome</keyword>
<protein>
    <recommendedName>
        <fullName evidence="3">C2 domain-containing protein</fullName>
    </recommendedName>
</protein>
<feature type="region of interest" description="Disordered" evidence="1">
    <location>
        <begin position="432"/>
        <end position="490"/>
    </location>
</feature>
<keyword evidence="2" id="KW-1133">Transmembrane helix</keyword>
<feature type="transmembrane region" description="Helical" evidence="2">
    <location>
        <begin position="504"/>
        <end position="533"/>
    </location>
</feature>
<evidence type="ECO:0000313" key="5">
    <source>
        <dbReference type="Proteomes" id="UP001515480"/>
    </source>
</evidence>
<dbReference type="SUPFAM" id="SSF49562">
    <property type="entry name" value="C2 domain (Calcium/lipid-binding domain, CaLB)"/>
    <property type="match status" value="1"/>
</dbReference>
<dbReference type="CDD" id="cd00030">
    <property type="entry name" value="C2"/>
    <property type="match status" value="1"/>
</dbReference>
<accession>A0AB34JK00</accession>
<feature type="compositionally biased region" description="Basic and acidic residues" evidence="1">
    <location>
        <begin position="474"/>
        <end position="490"/>
    </location>
</feature>
<feature type="compositionally biased region" description="Pro residues" evidence="1">
    <location>
        <begin position="704"/>
        <end position="818"/>
    </location>
</feature>
<feature type="compositionally biased region" description="Basic and acidic residues" evidence="1">
    <location>
        <begin position="947"/>
        <end position="957"/>
    </location>
</feature>
<dbReference type="InterPro" id="IPR035892">
    <property type="entry name" value="C2_domain_sf"/>
</dbReference>
<dbReference type="PROSITE" id="PS50004">
    <property type="entry name" value="C2"/>
    <property type="match status" value="1"/>
</dbReference>
<proteinExistence type="predicted"/>
<feature type="region of interest" description="Disordered" evidence="1">
    <location>
        <begin position="1022"/>
        <end position="1056"/>
    </location>
</feature>
<keyword evidence="2" id="KW-0472">Membrane</keyword>
<dbReference type="PANTHER" id="PTHR48125">
    <property type="entry name" value="LP07818P1"/>
    <property type="match status" value="1"/>
</dbReference>
<feature type="region of interest" description="Disordered" evidence="1">
    <location>
        <begin position="1155"/>
        <end position="1243"/>
    </location>
</feature>
<dbReference type="Gene3D" id="2.60.40.150">
    <property type="entry name" value="C2 domain"/>
    <property type="match status" value="1"/>
</dbReference>
<feature type="compositionally biased region" description="Pro residues" evidence="1">
    <location>
        <begin position="566"/>
        <end position="607"/>
    </location>
</feature>
<dbReference type="Pfam" id="PF00168">
    <property type="entry name" value="C2"/>
    <property type="match status" value="1"/>
</dbReference>
<dbReference type="Proteomes" id="UP001515480">
    <property type="component" value="Unassembled WGS sequence"/>
</dbReference>
<comment type="caution">
    <text evidence="4">The sequence shown here is derived from an EMBL/GenBank/DDBJ whole genome shotgun (WGS) entry which is preliminary data.</text>
</comment>
<evidence type="ECO:0000256" key="2">
    <source>
        <dbReference type="SAM" id="Phobius"/>
    </source>
</evidence>
<feature type="compositionally biased region" description="Basic and acidic residues" evidence="1">
    <location>
        <begin position="1022"/>
        <end position="1031"/>
    </location>
</feature>
<feature type="compositionally biased region" description="Basic and acidic residues" evidence="1">
    <location>
        <begin position="930"/>
        <end position="940"/>
    </location>
</feature>
<feature type="compositionally biased region" description="Basic and acidic residues" evidence="1">
    <location>
        <begin position="1155"/>
        <end position="1186"/>
    </location>
</feature>
<dbReference type="PRINTS" id="PR01217">
    <property type="entry name" value="PRICHEXTENSN"/>
</dbReference>
<dbReference type="AlphaFoldDB" id="A0AB34JK00"/>
<gene>
    <name evidence="4" type="ORF">AB1Y20_021565</name>
</gene>
<feature type="region of interest" description="Disordered" evidence="1">
    <location>
        <begin position="566"/>
        <end position="614"/>
    </location>
</feature>
<dbReference type="SMART" id="SM00239">
    <property type="entry name" value="C2"/>
    <property type="match status" value="1"/>
</dbReference>
<feature type="region of interest" description="Disordered" evidence="1">
    <location>
        <begin position="930"/>
        <end position="957"/>
    </location>
</feature>
<evidence type="ECO:0000313" key="4">
    <source>
        <dbReference type="EMBL" id="KAL1521915.1"/>
    </source>
</evidence>
<reference evidence="4 5" key="1">
    <citation type="journal article" date="2024" name="Science">
        <title>Giant polyketide synthase enzymes in the biosynthesis of giant marine polyether toxins.</title>
        <authorList>
            <person name="Fallon T.R."/>
            <person name="Shende V.V."/>
            <person name="Wierzbicki I.H."/>
            <person name="Pendleton A.L."/>
            <person name="Watervoot N.F."/>
            <person name="Auber R.P."/>
            <person name="Gonzalez D.J."/>
            <person name="Wisecaver J.H."/>
            <person name="Moore B.S."/>
        </authorList>
    </citation>
    <scope>NUCLEOTIDE SEQUENCE [LARGE SCALE GENOMIC DNA]</scope>
    <source>
        <strain evidence="4 5">12B1</strain>
    </source>
</reference>